<dbReference type="EMBL" id="CP018911">
    <property type="protein sequence ID" value="AZU04615.1"/>
    <property type="molecule type" value="Genomic_DNA"/>
</dbReference>
<evidence type="ECO:0000313" key="2">
    <source>
        <dbReference type="EMBL" id="AZU04615.1"/>
    </source>
</evidence>
<keyword evidence="3" id="KW-1185">Reference proteome</keyword>
<dbReference type="OrthoDB" id="7205622at2"/>
<sequence length="85" mass="9671">MQKTFYVKALWDEEAKVFVCESDIEGLHIEAETLDEFERLIHEHARELALQNHILNQTGAANLTLADLIPGIVWQRPSEAEPLCA</sequence>
<dbReference type="InterPro" id="IPR015066">
    <property type="entry name" value="DUF1902"/>
</dbReference>
<dbReference type="KEGG" id="gak:X907_2092"/>
<accession>A0A3T0EAX1</accession>
<name>A0A3T0EAX1_9PROT</name>
<dbReference type="Gene3D" id="3.30.2390.10">
    <property type="entry name" value="TTHA1013-like"/>
    <property type="match status" value="1"/>
</dbReference>
<dbReference type="InterPro" id="IPR035069">
    <property type="entry name" value="TTHA1013/TTHA0281-like"/>
</dbReference>
<dbReference type="SUPFAM" id="SSF143100">
    <property type="entry name" value="TTHA1013/TTHA0281-like"/>
    <property type="match status" value="1"/>
</dbReference>
<proteinExistence type="predicted"/>
<organism evidence="2 3">
    <name type="scientific">Glycocaulis alkaliphilus</name>
    <dbReference type="NCBI Taxonomy" id="1434191"/>
    <lineage>
        <taxon>Bacteria</taxon>
        <taxon>Pseudomonadati</taxon>
        <taxon>Pseudomonadota</taxon>
        <taxon>Alphaproteobacteria</taxon>
        <taxon>Maricaulales</taxon>
        <taxon>Maricaulaceae</taxon>
        <taxon>Glycocaulis</taxon>
    </lineage>
</organism>
<reference evidence="2 3" key="1">
    <citation type="submission" date="2016-12" db="EMBL/GenBank/DDBJ databases">
        <title>The genome of dimorphic prosthecate Glycocaulis alkaliphilus 6b-8t, isolated from crude oil dictates its adaptability in petroleum environments.</title>
        <authorList>
            <person name="Wu X.-L."/>
            <person name="Geng S."/>
        </authorList>
    </citation>
    <scope>NUCLEOTIDE SEQUENCE [LARGE SCALE GENOMIC DNA]</scope>
    <source>
        <strain evidence="2 3">6B-8</strain>
    </source>
</reference>
<dbReference type="Pfam" id="PF08972">
    <property type="entry name" value="DUF1902"/>
    <property type="match status" value="1"/>
</dbReference>
<gene>
    <name evidence="2" type="ORF">X907_2092</name>
</gene>
<protein>
    <recommendedName>
        <fullName evidence="1">DUF1902 domain-containing protein</fullName>
    </recommendedName>
</protein>
<feature type="domain" description="DUF1902" evidence="1">
    <location>
        <begin position="5"/>
        <end position="53"/>
    </location>
</feature>
<evidence type="ECO:0000259" key="1">
    <source>
        <dbReference type="Pfam" id="PF08972"/>
    </source>
</evidence>
<dbReference type="AlphaFoldDB" id="A0A3T0EAX1"/>
<dbReference type="Proteomes" id="UP000286954">
    <property type="component" value="Chromosome"/>
</dbReference>
<evidence type="ECO:0000313" key="3">
    <source>
        <dbReference type="Proteomes" id="UP000286954"/>
    </source>
</evidence>
<dbReference type="RefSeq" id="WP_127567696.1">
    <property type="nucleotide sequence ID" value="NZ_BMFB01000001.1"/>
</dbReference>